<protein>
    <recommendedName>
        <fullName evidence="8">Ras GEF</fullName>
    </recommendedName>
</protein>
<dbReference type="EMBL" id="NHYD01003335">
    <property type="protein sequence ID" value="PPQ80324.1"/>
    <property type="molecule type" value="Genomic_DNA"/>
</dbReference>
<feature type="compositionally biased region" description="Low complexity" evidence="3">
    <location>
        <begin position="511"/>
        <end position="523"/>
    </location>
</feature>
<dbReference type="STRING" id="93625.A0A409WP82"/>
<dbReference type="GO" id="GO:0005886">
    <property type="term" value="C:plasma membrane"/>
    <property type="evidence" value="ECO:0007669"/>
    <property type="project" value="TreeGrafter"/>
</dbReference>
<dbReference type="InterPro" id="IPR023578">
    <property type="entry name" value="Ras_GEF_dom_sf"/>
</dbReference>
<dbReference type="PANTHER" id="PTHR23113:SF363">
    <property type="entry name" value="PROTEIN SON OF SEVENLESS"/>
    <property type="match status" value="1"/>
</dbReference>
<evidence type="ECO:0000256" key="1">
    <source>
        <dbReference type="ARBA" id="ARBA00022658"/>
    </source>
</evidence>
<comment type="caution">
    <text evidence="6">The sequence shown here is derived from an EMBL/GenBank/DDBJ whole genome shotgun (WGS) entry which is preliminary data.</text>
</comment>
<dbReference type="CDD" id="cd06224">
    <property type="entry name" value="REM"/>
    <property type="match status" value="1"/>
</dbReference>
<feature type="region of interest" description="Disordered" evidence="3">
    <location>
        <begin position="499"/>
        <end position="534"/>
    </location>
</feature>
<evidence type="ECO:0000313" key="7">
    <source>
        <dbReference type="Proteomes" id="UP000283269"/>
    </source>
</evidence>
<organism evidence="6 7">
    <name type="scientific">Psilocybe cyanescens</name>
    <dbReference type="NCBI Taxonomy" id="93625"/>
    <lineage>
        <taxon>Eukaryota</taxon>
        <taxon>Fungi</taxon>
        <taxon>Dikarya</taxon>
        <taxon>Basidiomycota</taxon>
        <taxon>Agaricomycotina</taxon>
        <taxon>Agaricomycetes</taxon>
        <taxon>Agaricomycetidae</taxon>
        <taxon>Agaricales</taxon>
        <taxon>Agaricineae</taxon>
        <taxon>Strophariaceae</taxon>
        <taxon>Psilocybe</taxon>
    </lineage>
</organism>
<feature type="region of interest" description="Disordered" evidence="3">
    <location>
        <begin position="951"/>
        <end position="983"/>
    </location>
</feature>
<feature type="region of interest" description="Disordered" evidence="3">
    <location>
        <begin position="1229"/>
        <end position="1299"/>
    </location>
</feature>
<feature type="compositionally biased region" description="Low complexity" evidence="3">
    <location>
        <begin position="378"/>
        <end position="388"/>
    </location>
</feature>
<dbReference type="InterPro" id="IPR000651">
    <property type="entry name" value="Ras-like_Gua-exchang_fac_N"/>
</dbReference>
<feature type="compositionally biased region" description="Acidic residues" evidence="3">
    <location>
        <begin position="1229"/>
        <end position="1244"/>
    </location>
</feature>
<keyword evidence="1 2" id="KW-0344">Guanine-nucleotide releasing factor</keyword>
<accession>A0A409WP82</accession>
<feature type="compositionally biased region" description="Low complexity" evidence="3">
    <location>
        <begin position="952"/>
        <end position="978"/>
    </location>
</feature>
<dbReference type="GO" id="GO:0007265">
    <property type="term" value="P:Ras protein signal transduction"/>
    <property type="evidence" value="ECO:0007669"/>
    <property type="project" value="TreeGrafter"/>
</dbReference>
<dbReference type="Pfam" id="PF00618">
    <property type="entry name" value="RasGEF_N"/>
    <property type="match status" value="1"/>
</dbReference>
<evidence type="ECO:0000256" key="2">
    <source>
        <dbReference type="PROSITE-ProRule" id="PRU00168"/>
    </source>
</evidence>
<dbReference type="InterPro" id="IPR008937">
    <property type="entry name" value="Ras-like_GEF"/>
</dbReference>
<evidence type="ECO:0000259" key="4">
    <source>
        <dbReference type="PROSITE" id="PS50009"/>
    </source>
</evidence>
<feature type="compositionally biased region" description="Acidic residues" evidence="3">
    <location>
        <begin position="1254"/>
        <end position="1265"/>
    </location>
</feature>
<feature type="region of interest" description="Disordered" evidence="3">
    <location>
        <begin position="298"/>
        <end position="322"/>
    </location>
</feature>
<feature type="compositionally biased region" description="Basic and acidic residues" evidence="3">
    <location>
        <begin position="500"/>
        <end position="510"/>
    </location>
</feature>
<dbReference type="OrthoDB" id="10254377at2759"/>
<evidence type="ECO:0008006" key="8">
    <source>
        <dbReference type="Google" id="ProtNLM"/>
    </source>
</evidence>
<dbReference type="InterPro" id="IPR001895">
    <property type="entry name" value="RASGEF_cat_dom"/>
</dbReference>
<dbReference type="Pfam" id="PF00617">
    <property type="entry name" value="RasGEF"/>
    <property type="match status" value="1"/>
</dbReference>
<dbReference type="PROSITE" id="PS50009">
    <property type="entry name" value="RASGEF_CAT"/>
    <property type="match status" value="1"/>
</dbReference>
<feature type="domain" description="N-terminal Ras-GEF" evidence="5">
    <location>
        <begin position="548"/>
        <end position="673"/>
    </location>
</feature>
<reference evidence="6 7" key="1">
    <citation type="journal article" date="2018" name="Evol. Lett.">
        <title>Horizontal gene cluster transfer increased hallucinogenic mushroom diversity.</title>
        <authorList>
            <person name="Reynolds H.T."/>
            <person name="Vijayakumar V."/>
            <person name="Gluck-Thaler E."/>
            <person name="Korotkin H.B."/>
            <person name="Matheny P.B."/>
            <person name="Slot J.C."/>
        </authorList>
    </citation>
    <scope>NUCLEOTIDE SEQUENCE [LARGE SCALE GENOMIC DNA]</scope>
    <source>
        <strain evidence="6 7">2631</strain>
    </source>
</reference>
<feature type="region of interest" description="Disordered" evidence="3">
    <location>
        <begin position="1078"/>
        <end position="1100"/>
    </location>
</feature>
<feature type="domain" description="Ras-GEF" evidence="4">
    <location>
        <begin position="1353"/>
        <end position="1676"/>
    </location>
</feature>
<dbReference type="Gene3D" id="1.10.840.10">
    <property type="entry name" value="Ras guanine-nucleotide exchange factors catalytic domain"/>
    <property type="match status" value="1"/>
</dbReference>
<dbReference type="PROSITE" id="PS50212">
    <property type="entry name" value="RASGEF_NTER"/>
    <property type="match status" value="1"/>
</dbReference>
<feature type="region of interest" description="Disordered" evidence="3">
    <location>
        <begin position="681"/>
        <end position="707"/>
    </location>
</feature>
<gene>
    <name evidence="6" type="ORF">CVT25_003607</name>
</gene>
<feature type="compositionally biased region" description="Low complexity" evidence="3">
    <location>
        <begin position="1129"/>
        <end position="1145"/>
    </location>
</feature>
<dbReference type="Proteomes" id="UP000283269">
    <property type="component" value="Unassembled WGS sequence"/>
</dbReference>
<dbReference type="Gene3D" id="1.20.870.10">
    <property type="entry name" value="Son of sevenless (SoS) protein Chain: S domain 1"/>
    <property type="match status" value="1"/>
</dbReference>
<feature type="compositionally biased region" description="Low complexity" evidence="3">
    <location>
        <begin position="1078"/>
        <end position="1089"/>
    </location>
</feature>
<feature type="region of interest" description="Disordered" evidence="3">
    <location>
        <begin position="1532"/>
        <end position="1554"/>
    </location>
</feature>
<feature type="region of interest" description="Disordered" evidence="3">
    <location>
        <begin position="1129"/>
        <end position="1151"/>
    </location>
</feature>
<dbReference type="InterPro" id="IPR036964">
    <property type="entry name" value="RASGEF_cat_dom_sf"/>
</dbReference>
<evidence type="ECO:0000256" key="3">
    <source>
        <dbReference type="SAM" id="MobiDB-lite"/>
    </source>
</evidence>
<feature type="region of interest" description="Disordered" evidence="3">
    <location>
        <begin position="360"/>
        <end position="396"/>
    </location>
</feature>
<dbReference type="PANTHER" id="PTHR23113">
    <property type="entry name" value="GUANINE NUCLEOTIDE EXCHANGE FACTOR"/>
    <property type="match status" value="1"/>
</dbReference>
<evidence type="ECO:0000259" key="5">
    <source>
        <dbReference type="PROSITE" id="PS50212"/>
    </source>
</evidence>
<sequence length="1681" mass="184322">MSDTIPIDSTKSDDPIPPDTNLSSAVQIPIIEAPESILAVDQQDRPSLASTLKLPETSAQFLSPPLPITTTPHIFSLSDLLLENGELENLGPDVALDDISVAPDGSFIETSSGPTAHILKRRYDQLAGVGPSVRSPYAITAFVNQHGKSMYRIGHRGKNSAPAATAADADDLLKQSKTLSETSHSPRTQRRSRLSMHFLQPSMFAKPSIPPTSRPPIGVSNTPSVSKKLRKTRSIPDMSSLEPTIISAPTFAVTGRGHSQSVTAMDIPRIPVPFSAHPPPRHIDAFAELMDWFSPPSSASTSNFSNHGHFNPDTPSSAPLRPRATIIHPFGQKVVFNSPSMKVVPERMPAPRYLREMQSFESGRTARQHDSRESLPNSDSPAPSSDASGTAEELSRPASAIRLSMISSAPVDSAQSTNPPGQAEPDAVPSADAHRLSSHYSTEVFNVLQTYRGLPLFEKLVPEDNTNVIKLSLAADQSAAPRDDPRFVIWGDIQVEPEAEDYHSKSRDSLTDVSSSNPSSSSMTKRRSSKVSKYKSPDASVVSLPKRGQKVLLAATIERWIAQLTSDLNYDELLNFFLTYRTYVVAVDLCHLFICRFHWALQEATSRQDETVRRIVRVRTFVAIRYWLLTFFTVDFIPNRELRLLIADWLNTLIDDPILKKHSDATDIVKRLIKVAKECKRAHTRTSEKPKSSSEPKSSSDSEERPVDHVLGKSFAEAIRKLPQEDNESILDLDFLPDEAKIEEVSGFPSDPANAHLTAGAVGGTVLSPNRPASLPLSSFNILQRTDHAPGPSTDADIPFIENTAPVVLGHHHSALSRAFVRTIGRLGRWKRVLNHRSAVRPPNTLGVCGVGDQAFDLDLNVARDLLTVNGGVENYLRMVEPPAPKPSTSSIIVAPVESHSHHPSLLVLPPLLSVLPTSPSIPLSTANIHPSQPSSSPLLSQSNVVHDTTATTTLKTESPPSTSSPLPEPSQPSLLPSFVESVPESNDVPPVPVVSLVETVRADLVPVTFANRRFSPASFGDNSYSLGDPDRPESFMSSSTDSFGAILTADGPLPPTFPGQHSQWAFDASIDDDLDFSDTSSLPGGADLPAPPGLMRPARRLPNRRDFEFVRRSEVSSMGIVSNEYMRDSVASSTHSDTSPSSSGVPPPIHRWQMKSLQRTFESMSNDGEDSGDVEAALRRLEGQINPKIQQEKAEKVDGWVRSLQERMKNGDYDYESSIFSEDDIEGFIDEVDPPTDDTDIESPPDLVVSSSETDDSYDNDDADGMPHTPIPSQSTQQLPLPPGLGPIPRSEPQKPPLEDAVPMEILQSRLPPNETPAVEPISPPAESILSSKFSTSDVTRSIHQSFVLGYPAEQLAEHFSMIDRELFMGVKFEELVTDEWMECEEINVLDWAQYLKDRARWKAELKFSEKTTALAAVRARFNLMVAFVISEVVLTPPTARPFVVSKFLRIAWKCYSLSNFNTLTAIIMALKGDWVARAMKKQGWNRIGVFEARVFKDLKLFITVADNFKFMRQIVDSIVDAKPLEGSSHAASVISGGDSQSGKGKGTSDNRPSVPTACIPFIGIYLSQIHEFNKLPALIDPTTPNSVIGIDPETAHFDPPAHPEVFSALAPLPPSMHLEPLVNVHKQRRIADVIKSLVAGQHLASRVQFPIDKKLFQKCLRLRGLETTYLQRALAMYSE</sequence>
<dbReference type="GO" id="GO:0005085">
    <property type="term" value="F:guanyl-nucleotide exchange factor activity"/>
    <property type="evidence" value="ECO:0007669"/>
    <property type="project" value="UniProtKB-KW"/>
</dbReference>
<feature type="region of interest" description="Disordered" evidence="3">
    <location>
        <begin position="1"/>
        <end position="22"/>
    </location>
</feature>
<proteinExistence type="predicted"/>
<name>A0A409WP82_PSICY</name>
<feature type="region of interest" description="Disordered" evidence="3">
    <location>
        <begin position="206"/>
        <end position="234"/>
    </location>
</feature>
<feature type="compositionally biased region" description="Basic residues" evidence="3">
    <location>
        <begin position="524"/>
        <end position="533"/>
    </location>
</feature>
<feature type="region of interest" description="Disordered" evidence="3">
    <location>
        <begin position="410"/>
        <end position="434"/>
    </location>
</feature>
<keyword evidence="7" id="KW-1185">Reference proteome</keyword>
<evidence type="ECO:0000313" key="6">
    <source>
        <dbReference type="EMBL" id="PPQ80324.1"/>
    </source>
</evidence>
<dbReference type="SMART" id="SM00147">
    <property type="entry name" value="RasGEF"/>
    <property type="match status" value="1"/>
</dbReference>
<dbReference type="InParanoid" id="A0A409WP82"/>
<dbReference type="SUPFAM" id="SSF48366">
    <property type="entry name" value="Ras GEF"/>
    <property type="match status" value="1"/>
</dbReference>